<feature type="domain" description="C2H2-type" evidence="9">
    <location>
        <begin position="818"/>
        <end position="845"/>
    </location>
</feature>
<feature type="domain" description="C2H2-type" evidence="9">
    <location>
        <begin position="380"/>
        <end position="407"/>
    </location>
</feature>
<dbReference type="PROSITE" id="PS50157">
    <property type="entry name" value="ZINC_FINGER_C2H2_2"/>
    <property type="match status" value="8"/>
</dbReference>
<dbReference type="GO" id="GO:0005634">
    <property type="term" value="C:nucleus"/>
    <property type="evidence" value="ECO:0007669"/>
    <property type="project" value="UniProtKB-SubCell"/>
</dbReference>
<proteinExistence type="inferred from homology"/>
<evidence type="ECO:0000259" key="9">
    <source>
        <dbReference type="PROSITE" id="PS50157"/>
    </source>
</evidence>
<sequence length="889" mass="102026">MNNFSSNHPDTNATAAENFIIFYPDVPDSVSENFLVYQNPFVPLTSVLDENQKSKDLPKSSHLSTKNTNLLKDNKLDDSSLLKNTHTATENHVDTIGKNSDIRSIHNEGFELNSNIKREVFDLDTEIGIFSNVPSYESFSVMDNILVSNAGTENILKDMACEDSSFYVQDLKCNTSEQNLVPIIENIPKLDEDLNKFISCDFLTYQSDQNDQEIFQEASEQKINTCAEELSSESLVSSETFLSKLDYDGNSMMDDISYFNLESTGEFFTDLVSDNSTQLMDIKESAAVKEDIECFNMKDIVLECKTNQQTSSGNENSALNVQNDIENNRNTKKHYYDNLSTFPEFKPLIPGFVCDICGKSFTHKYRLKNHCLTHLSVKPHKCHICNKQFTRKYQLQLHQRKHTGETLFASDICEKHFSRRDDLISHFCNYSRKSPDVCNTENNRYLAKREELDMNEIVMSTTKDNFLLHPKANQFEVCTENEKNNVIVSKSNDGKVIHVTESMKFDITNQNINCFEDDLVSKSQIDQSEMYSKNEEFDLIWPTPNTGNNVSFGERKKTDARIESMECDMDETEINQYEICAEDKPITLSVSKPSHSDNVCNICGKKFSRKYSLKVHLLTHSDEKPYKCKFCNKGHTRLDQLKNHQRIHTGEKPFVCSVCDKKFSYKQSLKVHLSIHSGEKQYTCKICSKSFASHLCSHSQQISYMCEEENGTQLPKVVESYVTEENMVCFDKNNLVLENKSSQTDIKSEKCILNIQKDNESETTDNFNDEKLTSDKPITLSVFKPSHPDYVCNICGKNFTRKYTLKVHLLTHSGEKPYKCKFCNKGHARLDQLKNHQRIHTGEKPFLCNVCDKKFPQKQSLKIHLRTHSGEKPNICKICSKSFASRKTE</sequence>
<comment type="caution">
    <text evidence="10">The sequence shown here is derived from an EMBL/GenBank/DDBJ whole genome shotgun (WGS) entry which is preliminary data.</text>
</comment>
<dbReference type="Gene3D" id="3.30.160.60">
    <property type="entry name" value="Classic Zinc Finger"/>
    <property type="match status" value="9"/>
</dbReference>
<comment type="similarity">
    <text evidence="2">Belongs to the krueppel C2H2-type zinc-finger protein family.</text>
</comment>
<dbReference type="AlphaFoldDB" id="A0A8X6X6P7"/>
<dbReference type="FunFam" id="3.30.160.60:FF:000096">
    <property type="entry name" value="Zinc finger and BTB domain-containing protein 18 isoform 1"/>
    <property type="match status" value="2"/>
</dbReference>
<dbReference type="GO" id="GO:0008270">
    <property type="term" value="F:zinc ion binding"/>
    <property type="evidence" value="ECO:0007669"/>
    <property type="project" value="UniProtKB-KW"/>
</dbReference>
<dbReference type="PANTHER" id="PTHR24394:SF44">
    <property type="entry name" value="ZINC FINGER PROTEIN 271-LIKE"/>
    <property type="match status" value="1"/>
</dbReference>
<dbReference type="PANTHER" id="PTHR24394">
    <property type="entry name" value="ZINC FINGER PROTEIN"/>
    <property type="match status" value="1"/>
</dbReference>
<evidence type="ECO:0000256" key="4">
    <source>
        <dbReference type="ARBA" id="ARBA00022737"/>
    </source>
</evidence>
<feature type="domain" description="C2H2-type" evidence="9">
    <location>
        <begin position="790"/>
        <end position="817"/>
    </location>
</feature>
<dbReference type="SMART" id="SM00355">
    <property type="entry name" value="ZnF_C2H2"/>
    <property type="match status" value="9"/>
</dbReference>
<evidence type="ECO:0000256" key="1">
    <source>
        <dbReference type="ARBA" id="ARBA00004123"/>
    </source>
</evidence>
<gene>
    <name evidence="10" type="primary">NCL1_47483</name>
    <name evidence="10" type="ORF">TNIN_1211</name>
</gene>
<dbReference type="Proteomes" id="UP000886998">
    <property type="component" value="Unassembled WGS sequence"/>
</dbReference>
<feature type="domain" description="C2H2-type" evidence="9">
    <location>
        <begin position="654"/>
        <end position="681"/>
    </location>
</feature>
<evidence type="ECO:0000256" key="3">
    <source>
        <dbReference type="ARBA" id="ARBA00022723"/>
    </source>
</evidence>
<dbReference type="InterPro" id="IPR013087">
    <property type="entry name" value="Znf_C2H2_type"/>
</dbReference>
<comment type="subcellular location">
    <subcellularLocation>
        <location evidence="1">Nucleus</location>
    </subcellularLocation>
</comment>
<organism evidence="10 11">
    <name type="scientific">Trichonephila inaurata madagascariensis</name>
    <dbReference type="NCBI Taxonomy" id="2747483"/>
    <lineage>
        <taxon>Eukaryota</taxon>
        <taxon>Metazoa</taxon>
        <taxon>Ecdysozoa</taxon>
        <taxon>Arthropoda</taxon>
        <taxon>Chelicerata</taxon>
        <taxon>Arachnida</taxon>
        <taxon>Araneae</taxon>
        <taxon>Araneomorphae</taxon>
        <taxon>Entelegynae</taxon>
        <taxon>Araneoidea</taxon>
        <taxon>Nephilidae</taxon>
        <taxon>Trichonephila</taxon>
        <taxon>Trichonephila inaurata</taxon>
    </lineage>
</organism>
<dbReference type="FunFam" id="3.30.160.60:FF:000303">
    <property type="entry name" value="Zinc finger protein 41"/>
    <property type="match status" value="1"/>
</dbReference>
<feature type="domain" description="C2H2-type" evidence="9">
    <location>
        <begin position="846"/>
        <end position="873"/>
    </location>
</feature>
<name>A0A8X6X6P7_9ARAC</name>
<dbReference type="InterPro" id="IPR036236">
    <property type="entry name" value="Znf_C2H2_sf"/>
</dbReference>
<evidence type="ECO:0000256" key="8">
    <source>
        <dbReference type="PROSITE-ProRule" id="PRU00042"/>
    </source>
</evidence>
<keyword evidence="11" id="KW-1185">Reference proteome</keyword>
<dbReference type="PROSITE" id="PS00028">
    <property type="entry name" value="ZINC_FINGER_C2H2_1"/>
    <property type="match status" value="6"/>
</dbReference>
<dbReference type="FunFam" id="3.30.160.60:FF:003288">
    <property type="entry name" value="Uncharacterized protein"/>
    <property type="match status" value="1"/>
</dbReference>
<evidence type="ECO:0000256" key="7">
    <source>
        <dbReference type="ARBA" id="ARBA00023242"/>
    </source>
</evidence>
<evidence type="ECO:0000256" key="5">
    <source>
        <dbReference type="ARBA" id="ARBA00022771"/>
    </source>
</evidence>
<accession>A0A8X6X6P7</accession>
<dbReference type="Pfam" id="PF00096">
    <property type="entry name" value="zf-C2H2"/>
    <property type="match status" value="6"/>
</dbReference>
<keyword evidence="3" id="KW-0479">Metal-binding</keyword>
<feature type="domain" description="C2H2-type" evidence="9">
    <location>
        <begin position="352"/>
        <end position="379"/>
    </location>
</feature>
<dbReference type="EMBL" id="BMAV01005850">
    <property type="protein sequence ID" value="GFY47230.1"/>
    <property type="molecule type" value="Genomic_DNA"/>
</dbReference>
<keyword evidence="7" id="KW-0539">Nucleus</keyword>
<keyword evidence="5 8" id="KW-0863">Zinc-finger</keyword>
<evidence type="ECO:0000256" key="6">
    <source>
        <dbReference type="ARBA" id="ARBA00022833"/>
    </source>
</evidence>
<dbReference type="SUPFAM" id="SSF57667">
    <property type="entry name" value="beta-beta-alpha zinc fingers"/>
    <property type="match status" value="6"/>
</dbReference>
<dbReference type="GO" id="GO:0000981">
    <property type="term" value="F:DNA-binding transcription factor activity, RNA polymerase II-specific"/>
    <property type="evidence" value="ECO:0007669"/>
    <property type="project" value="TreeGrafter"/>
</dbReference>
<evidence type="ECO:0000313" key="11">
    <source>
        <dbReference type="Proteomes" id="UP000886998"/>
    </source>
</evidence>
<keyword evidence="4" id="KW-0677">Repeat</keyword>
<dbReference type="OrthoDB" id="6077919at2759"/>
<keyword evidence="6" id="KW-0862">Zinc</keyword>
<reference evidence="10" key="1">
    <citation type="submission" date="2020-08" db="EMBL/GenBank/DDBJ databases">
        <title>Multicomponent nature underlies the extraordinary mechanical properties of spider dragline silk.</title>
        <authorList>
            <person name="Kono N."/>
            <person name="Nakamura H."/>
            <person name="Mori M."/>
            <person name="Yoshida Y."/>
            <person name="Ohtoshi R."/>
            <person name="Malay A.D."/>
            <person name="Moran D.A.P."/>
            <person name="Tomita M."/>
            <person name="Numata K."/>
            <person name="Arakawa K."/>
        </authorList>
    </citation>
    <scope>NUCLEOTIDE SEQUENCE</scope>
</reference>
<feature type="domain" description="C2H2-type" evidence="9">
    <location>
        <begin position="626"/>
        <end position="653"/>
    </location>
</feature>
<evidence type="ECO:0000313" key="10">
    <source>
        <dbReference type="EMBL" id="GFY47230.1"/>
    </source>
</evidence>
<dbReference type="FunFam" id="3.30.160.60:FF:000512">
    <property type="entry name" value="zinc finger protein 197 isoform X1"/>
    <property type="match status" value="2"/>
</dbReference>
<feature type="domain" description="C2H2-type" evidence="9">
    <location>
        <begin position="598"/>
        <end position="625"/>
    </location>
</feature>
<dbReference type="GO" id="GO:1990837">
    <property type="term" value="F:sequence-specific double-stranded DNA binding"/>
    <property type="evidence" value="ECO:0007669"/>
    <property type="project" value="UniProtKB-ARBA"/>
</dbReference>
<protein>
    <submittedName>
        <fullName evidence="10">Zinc finger protein</fullName>
    </submittedName>
</protein>
<evidence type="ECO:0000256" key="2">
    <source>
        <dbReference type="ARBA" id="ARBA00006991"/>
    </source>
</evidence>
<dbReference type="FunFam" id="3.30.160.60:FF:000912">
    <property type="entry name" value="Zinc finger protein 660"/>
    <property type="match status" value="1"/>
</dbReference>